<reference evidence="2 3" key="1">
    <citation type="submission" date="2022-05" db="EMBL/GenBank/DDBJ databases">
        <title>Genome Sequencing of Bee-Associated Microbes.</title>
        <authorList>
            <person name="Dunlap C."/>
        </authorList>
    </citation>
    <scope>NUCLEOTIDE SEQUENCE [LARGE SCALE GENOMIC DNA]</scope>
    <source>
        <strain evidence="2 3">NRRL B-14613</strain>
    </source>
</reference>
<accession>A0ABT4G4J6</accession>
<dbReference type="Pfam" id="PF10114">
    <property type="entry name" value="PocR"/>
    <property type="match status" value="1"/>
</dbReference>
<dbReference type="RefSeq" id="WP_244194258.1">
    <property type="nucleotide sequence ID" value="NZ_CABMNB010000036.1"/>
</dbReference>
<dbReference type="SUPFAM" id="SSF55874">
    <property type="entry name" value="ATPase domain of HSP90 chaperone/DNA topoisomerase II/histidine kinase"/>
    <property type="match status" value="1"/>
</dbReference>
<keyword evidence="2" id="KW-0808">Transferase</keyword>
<evidence type="ECO:0000313" key="2">
    <source>
        <dbReference type="EMBL" id="MCY9611000.1"/>
    </source>
</evidence>
<evidence type="ECO:0000259" key="1">
    <source>
        <dbReference type="SMART" id="SM00387"/>
    </source>
</evidence>
<name>A0ABT4G4J6_PANTH</name>
<dbReference type="GO" id="GO:0016301">
    <property type="term" value="F:kinase activity"/>
    <property type="evidence" value="ECO:0007669"/>
    <property type="project" value="UniProtKB-KW"/>
</dbReference>
<dbReference type="InterPro" id="IPR003594">
    <property type="entry name" value="HATPase_dom"/>
</dbReference>
<proteinExistence type="predicted"/>
<dbReference type="InterPro" id="IPR036890">
    <property type="entry name" value="HATPase_C_sf"/>
</dbReference>
<dbReference type="Gene3D" id="3.30.565.10">
    <property type="entry name" value="Histidine kinase-like ATPase, C-terminal domain"/>
    <property type="match status" value="1"/>
</dbReference>
<dbReference type="InterPro" id="IPR018771">
    <property type="entry name" value="PocR_dom"/>
</dbReference>
<dbReference type="Pfam" id="PF06580">
    <property type="entry name" value="His_kinase"/>
    <property type="match status" value="1"/>
</dbReference>
<keyword evidence="3" id="KW-1185">Reference proteome</keyword>
<feature type="domain" description="Histidine kinase/HSP90-like ATPase" evidence="1">
    <location>
        <begin position="328"/>
        <end position="432"/>
    </location>
</feature>
<dbReference type="EMBL" id="JAMDMM010000068">
    <property type="protein sequence ID" value="MCY9611000.1"/>
    <property type="molecule type" value="Genomic_DNA"/>
</dbReference>
<dbReference type="GeneID" id="76994841"/>
<comment type="caution">
    <text evidence="2">The sequence shown here is derived from an EMBL/GenBank/DDBJ whole genome shotgun (WGS) entry which is preliminary data.</text>
</comment>
<keyword evidence="2" id="KW-0418">Kinase</keyword>
<dbReference type="InterPro" id="IPR010559">
    <property type="entry name" value="Sig_transdc_His_kin_internal"/>
</dbReference>
<dbReference type="SMART" id="SM00387">
    <property type="entry name" value="HATPase_c"/>
    <property type="match status" value="1"/>
</dbReference>
<sequence>MRRRDVLFPNRLKIAIIEMIYCEKFSMKHLFSRSFSVKGCNEIMLKTNSPIATKVYARYSGILSLSKFSLLLHDNNGDVLLEFNPSPDFCRHICWENPTRPCADYLKRFNSGEQGRFVCCYGMENILLPIMVKDEVVGFISGMQAYSQEREFQKYLINTAELAEMKGLDLEFVAKAISAFPTIDKDKADIHEQLCHHIARNIALDIVESAQENTGIINRLSAEKEILEKKVIDLEAKNMSLVINPHFLFNTLNSIARIAYFEHSHTTEELIYCLSDLLRYNVKQDNQLHTIASEVDNIEKYLYIQKARFKNRLQYEIIVPNELKAYRIPNMVIQPIVENAVIHGITPKRDGGTVRLIAEKYKNDITISVIDNGNGFSPEVLKLIHQPDSKIGVGFRSTDSRLKRYFGEEYGLSIVKSDYSGSTINIRIPTQPNAR</sequence>
<dbReference type="PANTHER" id="PTHR34220:SF7">
    <property type="entry name" value="SENSOR HISTIDINE KINASE YPDA"/>
    <property type="match status" value="1"/>
</dbReference>
<protein>
    <submittedName>
        <fullName evidence="2">Histidine kinase</fullName>
    </submittedName>
</protein>
<dbReference type="Pfam" id="PF02518">
    <property type="entry name" value="HATPase_c"/>
    <property type="match status" value="1"/>
</dbReference>
<organism evidence="2 3">
    <name type="scientific">Paenibacillus thiaminolyticus</name>
    <name type="common">Bacillus thiaminolyticus</name>
    <dbReference type="NCBI Taxonomy" id="49283"/>
    <lineage>
        <taxon>Bacteria</taxon>
        <taxon>Bacillati</taxon>
        <taxon>Bacillota</taxon>
        <taxon>Bacilli</taxon>
        <taxon>Bacillales</taxon>
        <taxon>Paenibacillaceae</taxon>
        <taxon>Paenibacillus</taxon>
    </lineage>
</organism>
<dbReference type="PANTHER" id="PTHR34220">
    <property type="entry name" value="SENSOR HISTIDINE KINASE YPDA"/>
    <property type="match status" value="1"/>
</dbReference>
<dbReference type="InterPro" id="IPR050640">
    <property type="entry name" value="Bact_2-comp_sensor_kinase"/>
</dbReference>
<dbReference type="Proteomes" id="UP001209276">
    <property type="component" value="Unassembled WGS sequence"/>
</dbReference>
<gene>
    <name evidence="2" type="ORF">M5W83_28040</name>
</gene>
<evidence type="ECO:0000313" key="3">
    <source>
        <dbReference type="Proteomes" id="UP001209276"/>
    </source>
</evidence>